<gene>
    <name evidence="2" type="ordered locus">CPF_1765</name>
</gene>
<keyword evidence="1" id="KW-0472">Membrane</keyword>
<dbReference type="HOGENOM" id="CLU_031022_0_0_9"/>
<dbReference type="Pfam" id="PF14286">
    <property type="entry name" value="DHHW"/>
    <property type="match status" value="1"/>
</dbReference>
<dbReference type="InterPro" id="IPR025945">
    <property type="entry name" value="DHHW"/>
</dbReference>
<evidence type="ECO:0000313" key="3">
    <source>
        <dbReference type="Proteomes" id="UP000001823"/>
    </source>
</evidence>
<evidence type="ECO:0000313" key="2">
    <source>
        <dbReference type="EMBL" id="ABG82473.1"/>
    </source>
</evidence>
<evidence type="ECO:0000256" key="1">
    <source>
        <dbReference type="SAM" id="Phobius"/>
    </source>
</evidence>
<sequence>MKKHPIVYMFFSFIMILTFFDIVKKGNSFSELENRNLARKPIFSISSFVEGKYRDKYEEYINDNFIFRNQWINLKSISEYTLGKLENNNIIYGKENYMFEKNISYDKERFKNNINSINRFIDIYEGKVTTMIVPNSYTIYEEYIPWGINLLNQENLINEVYRANSKDRNIDLVSLFKKNKEEYIYYKTDHHWTSYGAYLAYKAYIESLGEKPIDLNSLKKNEATGFYGTYFSKAKLFSAESDILTYYDIDNITMNIQEKIFESLYDYDKLNTRDKYSVFIRGNNGLTIIENKNIKLGKKLLIFKDSFANSMIPFLSKNFQEIHAVDLRSFSWKVSEYMKNTNFDEILILYNMENFLRDINITRIKY</sequence>
<accession>A0A0H2YNL5</accession>
<dbReference type="Proteomes" id="UP000001823">
    <property type="component" value="Chromosome"/>
</dbReference>
<dbReference type="KEGG" id="cpf:CPF_1765"/>
<dbReference type="eggNOG" id="ENOG502Z8CW">
    <property type="taxonomic scope" value="Bacteria"/>
</dbReference>
<dbReference type="PaxDb" id="195103-CPF_1765"/>
<organism evidence="2 3">
    <name type="scientific">Clostridium perfringens (strain ATCC 13124 / DSM 756 / JCM 1290 / NCIMB 6125 / NCTC 8237 / Type A)</name>
    <dbReference type="NCBI Taxonomy" id="195103"/>
    <lineage>
        <taxon>Bacteria</taxon>
        <taxon>Bacillati</taxon>
        <taxon>Bacillota</taxon>
        <taxon>Clostridia</taxon>
        <taxon>Eubacteriales</taxon>
        <taxon>Clostridiaceae</taxon>
        <taxon>Clostridium</taxon>
    </lineage>
</organism>
<protein>
    <recommendedName>
        <fullName evidence="4">DHHW protein</fullName>
    </recommendedName>
</protein>
<proteinExistence type="predicted"/>
<dbReference type="AlphaFoldDB" id="A0A0H2YNL5"/>
<dbReference type="STRING" id="195103.CPF_1765"/>
<keyword evidence="1" id="KW-1133">Transmembrane helix</keyword>
<keyword evidence="3" id="KW-1185">Reference proteome</keyword>
<feature type="transmembrane region" description="Helical" evidence="1">
    <location>
        <begin position="6"/>
        <end position="23"/>
    </location>
</feature>
<evidence type="ECO:0008006" key="4">
    <source>
        <dbReference type="Google" id="ProtNLM"/>
    </source>
</evidence>
<name>A0A0H2YNL5_CLOP1</name>
<keyword evidence="1" id="KW-0812">Transmembrane</keyword>
<dbReference type="RefSeq" id="WP_011590868.1">
    <property type="nucleotide sequence ID" value="NC_008261.1"/>
</dbReference>
<dbReference type="EMBL" id="CP000246">
    <property type="protein sequence ID" value="ABG82473.1"/>
    <property type="molecule type" value="Genomic_DNA"/>
</dbReference>
<reference evidence="2 3" key="1">
    <citation type="journal article" date="2006" name="Genome Res.">
        <title>Skewed genomic variability in strains of the toxigenic bacterial pathogen, Clostridium perfringens.</title>
        <authorList>
            <person name="Myers G.S."/>
            <person name="Rasko D.A."/>
            <person name="Cheung J.K."/>
            <person name="Ravel J."/>
            <person name="Seshadri R."/>
            <person name="Deboy R.T."/>
            <person name="Ren Q."/>
            <person name="Varga J."/>
            <person name="Awad M.M."/>
            <person name="Brinkac L.M."/>
            <person name="Daugherty S.C."/>
            <person name="Haft D.H."/>
            <person name="Dodson R.J."/>
            <person name="Madupu R."/>
            <person name="Nelson W.C."/>
            <person name="Rosovitz M.J."/>
            <person name="Sullivan S.A."/>
            <person name="Khouri H."/>
            <person name="Dimitrov G.I."/>
            <person name="Watkins K.L."/>
            <person name="Mulligan S."/>
            <person name="Benton J."/>
            <person name="Radune D."/>
            <person name="Fisher D.J."/>
            <person name="Atkins H.S."/>
            <person name="Hiscox T."/>
            <person name="Jost B.H."/>
            <person name="Billington S.J."/>
            <person name="Songer J.G."/>
            <person name="McClane B.A."/>
            <person name="Titball R.W."/>
            <person name="Rood J.I."/>
            <person name="Melville S.B."/>
            <person name="Paulsen I.T."/>
        </authorList>
    </citation>
    <scope>NUCLEOTIDE SEQUENCE [LARGE SCALE GENOMIC DNA]</scope>
    <source>
        <strain evidence="3">ATCC 13124 / DSM 756 / JCM 1290 / NCIMB 6125 / NCTC 8237 / S 107 / Type A</strain>
    </source>
</reference>